<reference evidence="1 2" key="1">
    <citation type="journal article" date="2019" name="ISME J.">
        <title>Genome analyses of uncultured TG2/ZB3 bacteria in 'Margulisbacteria' specifically attached to ectosymbiotic spirochetes of protists in the termite gut.</title>
        <authorList>
            <person name="Utami Y.D."/>
            <person name="Kuwahara H."/>
            <person name="Igai K."/>
            <person name="Murakami T."/>
            <person name="Sugaya K."/>
            <person name="Morikawa T."/>
            <person name="Nagura Y."/>
            <person name="Yuki M."/>
            <person name="Deevong P."/>
            <person name="Inoue T."/>
            <person name="Kihara K."/>
            <person name="Lo N."/>
            <person name="Yamada A."/>
            <person name="Ohkuma M."/>
            <person name="Hongoh Y."/>
        </authorList>
    </citation>
    <scope>NUCLEOTIDE SEQUENCE [LARGE SCALE GENOMIC DNA]</scope>
    <source>
        <strain evidence="1">NkOx7-02</strain>
    </source>
</reference>
<comment type="caution">
    <text evidence="1">The sequence shown here is derived from an EMBL/GenBank/DDBJ whole genome shotgun (WGS) entry which is preliminary data.</text>
</comment>
<sequence length="128" mass="15309">MYKKHIACTNLEYLLDRIEQHPSFSKEDMVLSWHNNAAKHLSELRDWFQSGHEEIPDLHAENSAEERHLGEWLRSVRVRRVEIPFFQIVELIDLLLLAKNLSDKWLKWIVNNLPTKQQLHEFKDVASR</sequence>
<evidence type="ECO:0000313" key="1">
    <source>
        <dbReference type="EMBL" id="GBR77289.1"/>
    </source>
</evidence>
<name>A0A388TJQ6_9BACT</name>
<dbReference type="Proteomes" id="UP000275925">
    <property type="component" value="Unassembled WGS sequence"/>
</dbReference>
<keyword evidence="2" id="KW-1185">Reference proteome</keyword>
<gene>
    <name evidence="1" type="ORF">NO2_1693</name>
</gene>
<proteinExistence type="predicted"/>
<evidence type="ECO:0000313" key="2">
    <source>
        <dbReference type="Proteomes" id="UP000275925"/>
    </source>
</evidence>
<accession>A0A388TJQ6</accession>
<dbReference type="EMBL" id="BGZO01000174">
    <property type="protein sequence ID" value="GBR77289.1"/>
    <property type="molecule type" value="Genomic_DNA"/>
</dbReference>
<dbReference type="AlphaFoldDB" id="A0A388TJQ6"/>
<protein>
    <submittedName>
        <fullName evidence="1">Uncharacterized protein</fullName>
    </submittedName>
</protein>
<organism evidence="1 2">
    <name type="scientific">Candidatus Termititenax persephonae</name>
    <dbReference type="NCBI Taxonomy" id="2218525"/>
    <lineage>
        <taxon>Bacteria</taxon>
        <taxon>Bacillati</taxon>
        <taxon>Candidatus Margulisiibacteriota</taxon>
        <taxon>Candidatus Termititenacia</taxon>
        <taxon>Candidatus Termititenacales</taxon>
        <taxon>Candidatus Termititenacaceae</taxon>
        <taxon>Candidatus Termititenax</taxon>
    </lineage>
</organism>